<dbReference type="Gene3D" id="3.40.50.620">
    <property type="entry name" value="HUPs"/>
    <property type="match status" value="2"/>
</dbReference>
<organism evidence="3 4">
    <name type="scientific">Trebonia kvetii</name>
    <dbReference type="NCBI Taxonomy" id="2480626"/>
    <lineage>
        <taxon>Bacteria</taxon>
        <taxon>Bacillati</taxon>
        <taxon>Actinomycetota</taxon>
        <taxon>Actinomycetes</taxon>
        <taxon>Streptosporangiales</taxon>
        <taxon>Treboniaceae</taxon>
        <taxon>Trebonia</taxon>
    </lineage>
</organism>
<feature type="domain" description="UspA" evidence="2">
    <location>
        <begin position="201"/>
        <end position="261"/>
    </location>
</feature>
<dbReference type="Pfam" id="PF00582">
    <property type="entry name" value="Usp"/>
    <property type="match status" value="2"/>
</dbReference>
<dbReference type="InterPro" id="IPR014729">
    <property type="entry name" value="Rossmann-like_a/b/a_fold"/>
</dbReference>
<keyword evidence="4" id="KW-1185">Reference proteome</keyword>
<dbReference type="OrthoDB" id="3174546at2"/>
<dbReference type="PANTHER" id="PTHR46268">
    <property type="entry name" value="STRESS RESPONSE PROTEIN NHAX"/>
    <property type="match status" value="1"/>
</dbReference>
<evidence type="ECO:0000256" key="1">
    <source>
        <dbReference type="ARBA" id="ARBA00008791"/>
    </source>
</evidence>
<protein>
    <submittedName>
        <fullName evidence="3">Universal stress protein</fullName>
    </submittedName>
</protein>
<proteinExistence type="inferred from homology"/>
<dbReference type="CDD" id="cd00293">
    <property type="entry name" value="USP-like"/>
    <property type="match status" value="1"/>
</dbReference>
<dbReference type="InterPro" id="IPR006015">
    <property type="entry name" value="Universal_stress_UspA"/>
</dbReference>
<evidence type="ECO:0000259" key="2">
    <source>
        <dbReference type="Pfam" id="PF00582"/>
    </source>
</evidence>
<reference evidence="3 4" key="1">
    <citation type="submission" date="2018-11" db="EMBL/GenBank/DDBJ databases">
        <title>Trebonia kvetii gen.nov., sp.nov., a novel acidophilic actinobacterium, and proposal of the new actinobacterial family Treboniaceae fam. nov.</title>
        <authorList>
            <person name="Rapoport D."/>
            <person name="Sagova-Mareckova M."/>
            <person name="Sedlacek I."/>
            <person name="Provaznik J."/>
            <person name="Kralova S."/>
            <person name="Pavlinic D."/>
            <person name="Benes V."/>
            <person name="Kopecky J."/>
        </authorList>
    </citation>
    <scope>NUCLEOTIDE SEQUENCE [LARGE SCALE GENOMIC DNA]</scope>
    <source>
        <strain evidence="3 4">15Tr583</strain>
    </source>
</reference>
<feature type="domain" description="UspA" evidence="2">
    <location>
        <begin position="4"/>
        <end position="140"/>
    </location>
</feature>
<dbReference type="Proteomes" id="UP000460272">
    <property type="component" value="Unassembled WGS sequence"/>
</dbReference>
<dbReference type="PANTHER" id="PTHR46268:SF6">
    <property type="entry name" value="UNIVERSAL STRESS PROTEIN UP12"/>
    <property type="match status" value="1"/>
</dbReference>
<dbReference type="InterPro" id="IPR006016">
    <property type="entry name" value="UspA"/>
</dbReference>
<dbReference type="PRINTS" id="PR01438">
    <property type="entry name" value="UNVRSLSTRESS"/>
</dbReference>
<evidence type="ECO:0000313" key="3">
    <source>
        <dbReference type="EMBL" id="TVZ05303.1"/>
    </source>
</evidence>
<dbReference type="EMBL" id="RPFW01000002">
    <property type="protein sequence ID" value="TVZ05303.1"/>
    <property type="molecule type" value="Genomic_DNA"/>
</dbReference>
<gene>
    <name evidence="3" type="ORF">EAS64_12060</name>
</gene>
<comment type="similarity">
    <text evidence="1">Belongs to the universal stress protein A family.</text>
</comment>
<evidence type="ECO:0000313" key="4">
    <source>
        <dbReference type="Proteomes" id="UP000460272"/>
    </source>
</evidence>
<comment type="caution">
    <text evidence="3">The sequence shown here is derived from an EMBL/GenBank/DDBJ whole genome shotgun (WGS) entry which is preliminary data.</text>
</comment>
<accession>A0A6P2C701</accession>
<sequence>MTTKPVVVGADGSPQSLRAVEWAASEARRHGAPLRIISVPVLPPRMRPDISSTRTVADVIRDESAAWLDAAVARSKEIAPELPLDTSLLSGAPAQVLTDCGVGALMLVVGASSTSGLASMLLGSVSRYVAQHATCPVVVVGQEKSTGHRKVAVGVSDRHDAAATLAFAFDEAALRQADLLVIHSSADEEVPAWLTDWYEKYPGVTVSQQVCQGHPARVLASHSASADLLVIGRHGAPHPADVGGIQRAVLSHARGPVAVVPAED</sequence>
<dbReference type="AlphaFoldDB" id="A0A6P2C701"/>
<dbReference type="RefSeq" id="WP_145853006.1">
    <property type="nucleotide sequence ID" value="NZ_RPFW01000002.1"/>
</dbReference>
<name>A0A6P2C701_9ACTN</name>
<dbReference type="SUPFAM" id="SSF52402">
    <property type="entry name" value="Adenine nucleotide alpha hydrolases-like"/>
    <property type="match status" value="2"/>
</dbReference>